<organism evidence="11 12">
    <name type="scientific">Lentibacillus salinarum</name>
    <dbReference type="NCBI Taxonomy" id="446820"/>
    <lineage>
        <taxon>Bacteria</taxon>
        <taxon>Bacillati</taxon>
        <taxon>Bacillota</taxon>
        <taxon>Bacilli</taxon>
        <taxon>Bacillales</taxon>
        <taxon>Bacillaceae</taxon>
        <taxon>Lentibacillus</taxon>
    </lineage>
</organism>
<keyword evidence="2" id="KW-1003">Cell membrane</keyword>
<evidence type="ECO:0000313" key="12">
    <source>
        <dbReference type="Proteomes" id="UP001597178"/>
    </source>
</evidence>
<dbReference type="InterPro" id="IPR054529">
    <property type="entry name" value="TcaA_2nd"/>
</dbReference>
<gene>
    <name evidence="11" type="ORF">ACFQ4A_11930</name>
</gene>
<feature type="compositionally biased region" description="Polar residues" evidence="6">
    <location>
        <begin position="65"/>
        <end position="93"/>
    </location>
</feature>
<feature type="domain" description="TcaA second" evidence="8">
    <location>
        <begin position="134"/>
        <end position="227"/>
    </location>
</feature>
<evidence type="ECO:0008006" key="13">
    <source>
        <dbReference type="Google" id="ProtNLM"/>
    </source>
</evidence>
<proteinExistence type="predicted"/>
<dbReference type="Pfam" id="PF22813">
    <property type="entry name" value="TcaA_2nd"/>
    <property type="match status" value="1"/>
</dbReference>
<evidence type="ECO:0000313" key="11">
    <source>
        <dbReference type="EMBL" id="MFD1362365.1"/>
    </source>
</evidence>
<protein>
    <recommendedName>
        <fullName evidence="13">Zinc-ribbon domain-containing protein</fullName>
    </recommendedName>
</protein>
<evidence type="ECO:0000256" key="3">
    <source>
        <dbReference type="ARBA" id="ARBA00022692"/>
    </source>
</evidence>
<evidence type="ECO:0000256" key="2">
    <source>
        <dbReference type="ARBA" id="ARBA00022475"/>
    </source>
</evidence>
<dbReference type="InterPro" id="IPR054528">
    <property type="entry name" value="TcaA_5th"/>
</dbReference>
<reference evidence="12" key="1">
    <citation type="journal article" date="2019" name="Int. J. Syst. Evol. Microbiol.">
        <title>The Global Catalogue of Microorganisms (GCM) 10K type strain sequencing project: providing services to taxonomists for standard genome sequencing and annotation.</title>
        <authorList>
            <consortium name="The Broad Institute Genomics Platform"/>
            <consortium name="The Broad Institute Genome Sequencing Center for Infectious Disease"/>
            <person name="Wu L."/>
            <person name="Ma J."/>
        </authorList>
    </citation>
    <scope>NUCLEOTIDE SEQUENCE [LARGE SCALE GENOMIC DNA]</scope>
    <source>
        <strain evidence="12">CCUG 54822</strain>
    </source>
</reference>
<evidence type="ECO:0000259" key="9">
    <source>
        <dbReference type="Pfam" id="PF22819"/>
    </source>
</evidence>
<feature type="transmembrane region" description="Helical" evidence="7">
    <location>
        <begin position="109"/>
        <end position="128"/>
    </location>
</feature>
<evidence type="ECO:0000256" key="4">
    <source>
        <dbReference type="ARBA" id="ARBA00022989"/>
    </source>
</evidence>
<keyword evidence="3 7" id="KW-0812">Transmembrane</keyword>
<evidence type="ECO:0000256" key="7">
    <source>
        <dbReference type="SAM" id="Phobius"/>
    </source>
</evidence>
<keyword evidence="5 7" id="KW-0472">Membrane</keyword>
<dbReference type="InterPro" id="IPR054530">
    <property type="entry name" value="TcaA_4th"/>
</dbReference>
<feature type="region of interest" description="Disordered" evidence="6">
    <location>
        <begin position="26"/>
        <end position="104"/>
    </location>
</feature>
<sequence length="516" mass="56862">MNYCTECGHPLEQQHHFCINCGAEQAPVDGTPADGGSAHDEGHPTGQEADMPSADHSPPKAMPEGQSQDGHQADEQPTGQPPEQQSTRSSVKQTAAGPPRKPMKKRTKILIAAAVVFVGVLFGTHKALSSYFDPMKDLQAMDQAVAGDDAEAFVSYIDVANESLLDEQAYMQYIKEYEWEAVKAQYSDIIQADDSLTSTITNIDGEPLFTAQPEGRLLGLYTTYSLKAEPTMLAVHTTMEDTEISIGDESATINPDEPKEWSLYPGSYAITGTAGNMFGEFTYDDSVEILTQKTTEMTLEFSGSTHSFSTNQPEATLFVEGEDTGTTLGEIDTLGPIPEDNEISMHAEWTSPDGDVVKSETVTQNDAQFIGGIPFSFDKSEMEEADTEEAAADISGDDAGDTVLDFRDAYEKAVNTKDYSLIESFILEGSEAEDELQEYIGDLKETDYDYDFTSNEVLDVEEVDDETVNVTTNEVFVFTNHRDEQTDYDRVKTYTVKLEDGDYKISLIEYDETNRD</sequence>
<dbReference type="PANTHER" id="PTHR40038:SF1">
    <property type="entry name" value="MEMBRANE-ASSOCIATED PROTEIN TCAA"/>
    <property type="match status" value="1"/>
</dbReference>
<comment type="subcellular location">
    <subcellularLocation>
        <location evidence="1">Cell membrane</location>
        <topology evidence="1">Single-pass membrane protein</topology>
    </subcellularLocation>
</comment>
<dbReference type="Pfam" id="PF22820">
    <property type="entry name" value="TcaA_3rd_4th"/>
    <property type="match status" value="1"/>
</dbReference>
<comment type="caution">
    <text evidence="11">The sequence shown here is derived from an EMBL/GenBank/DDBJ whole genome shotgun (WGS) entry which is preliminary data.</text>
</comment>
<evidence type="ECO:0000259" key="10">
    <source>
        <dbReference type="Pfam" id="PF22820"/>
    </source>
</evidence>
<evidence type="ECO:0000259" key="8">
    <source>
        <dbReference type="Pfam" id="PF22813"/>
    </source>
</evidence>
<dbReference type="RefSeq" id="WP_382400837.1">
    <property type="nucleotide sequence ID" value="NZ_JBHTNH010000025.1"/>
</dbReference>
<dbReference type="EMBL" id="JBHTNH010000025">
    <property type="protein sequence ID" value="MFD1362365.1"/>
    <property type="molecule type" value="Genomic_DNA"/>
</dbReference>
<accession>A0ABW3ZVE2</accession>
<feature type="domain" description="TcaA 4th" evidence="10">
    <location>
        <begin position="303"/>
        <end position="365"/>
    </location>
</feature>
<dbReference type="Pfam" id="PF22819">
    <property type="entry name" value="TcaA_5th"/>
    <property type="match status" value="1"/>
</dbReference>
<dbReference type="Proteomes" id="UP001597178">
    <property type="component" value="Unassembled WGS sequence"/>
</dbReference>
<feature type="domain" description="TcaA protein NTF2-like" evidence="9">
    <location>
        <begin position="398"/>
        <end position="507"/>
    </location>
</feature>
<keyword evidence="12" id="KW-1185">Reference proteome</keyword>
<evidence type="ECO:0000256" key="5">
    <source>
        <dbReference type="ARBA" id="ARBA00023136"/>
    </source>
</evidence>
<dbReference type="PANTHER" id="PTHR40038">
    <property type="entry name" value="MEMBRANE-ASSOCIATED PROTEIN TCAA"/>
    <property type="match status" value="1"/>
</dbReference>
<keyword evidence="4 7" id="KW-1133">Transmembrane helix</keyword>
<evidence type="ECO:0000256" key="1">
    <source>
        <dbReference type="ARBA" id="ARBA00004162"/>
    </source>
</evidence>
<evidence type="ECO:0000256" key="6">
    <source>
        <dbReference type="SAM" id="MobiDB-lite"/>
    </source>
</evidence>
<name>A0ABW3ZVE2_9BACI</name>